<dbReference type="GeneID" id="67017803"/>
<dbReference type="AlphaFoldDB" id="A0A8J2I296"/>
<name>A0A8J2I296_9PLEO</name>
<accession>A0A8J2I296</accession>
<dbReference type="RefSeq" id="XP_043169522.1">
    <property type="nucleotide sequence ID" value="XM_043313587.1"/>
</dbReference>
<proteinExistence type="predicted"/>
<dbReference type="OrthoDB" id="10412448at2759"/>
<sequence>MNALDFLVDFTALMSTSKASRPGNDGNDIDQDVGVARRKAASASEKCVTSSEGFSPINGKRSVNTIQLQSSMAPSLSQQTFPAHVVNYPTSNTQYYGPYEGSFAVPADPQMSQSFGQFLHQRPGLGLPYATNDDMSYLACDCERLAHWDPSYEMNYLLPAEPVWWIHVQPQSHSPNHNMRFLETQFVLPVEEMSTQPSQCMNAAHYCQYPPPHQAVSNDYAQYLQDISGNRIHLF</sequence>
<organism evidence="1 2">
    <name type="scientific">Alternaria atra</name>
    <dbReference type="NCBI Taxonomy" id="119953"/>
    <lineage>
        <taxon>Eukaryota</taxon>
        <taxon>Fungi</taxon>
        <taxon>Dikarya</taxon>
        <taxon>Ascomycota</taxon>
        <taxon>Pezizomycotina</taxon>
        <taxon>Dothideomycetes</taxon>
        <taxon>Pleosporomycetidae</taxon>
        <taxon>Pleosporales</taxon>
        <taxon>Pleosporineae</taxon>
        <taxon>Pleosporaceae</taxon>
        <taxon>Alternaria</taxon>
        <taxon>Alternaria sect. Ulocladioides</taxon>
    </lineage>
</organism>
<evidence type="ECO:0000313" key="1">
    <source>
        <dbReference type="EMBL" id="CAG5161124.1"/>
    </source>
</evidence>
<comment type="caution">
    <text evidence="1">The sequence shown here is derived from an EMBL/GenBank/DDBJ whole genome shotgun (WGS) entry which is preliminary data.</text>
</comment>
<gene>
    <name evidence="1" type="ORF">ALTATR162_LOCUS5967</name>
</gene>
<evidence type="ECO:0000313" key="2">
    <source>
        <dbReference type="Proteomes" id="UP000676310"/>
    </source>
</evidence>
<reference evidence="1" key="1">
    <citation type="submission" date="2021-05" db="EMBL/GenBank/DDBJ databases">
        <authorList>
            <person name="Stam R."/>
        </authorList>
    </citation>
    <scope>NUCLEOTIDE SEQUENCE</scope>
    <source>
        <strain evidence="1">CS162</strain>
    </source>
</reference>
<protein>
    <submittedName>
        <fullName evidence="1">Uncharacterized protein</fullName>
    </submittedName>
</protein>
<keyword evidence="2" id="KW-1185">Reference proteome</keyword>
<dbReference type="Proteomes" id="UP000676310">
    <property type="component" value="Unassembled WGS sequence"/>
</dbReference>
<dbReference type="EMBL" id="CAJRGZ010000019">
    <property type="protein sequence ID" value="CAG5161124.1"/>
    <property type="molecule type" value="Genomic_DNA"/>
</dbReference>